<comment type="pathway">
    <text evidence="2">Protein modification; protein glycosylation.</text>
</comment>
<dbReference type="CDD" id="cd23281">
    <property type="entry name" value="beta-trefoil_MIR_POMT1"/>
    <property type="match status" value="1"/>
</dbReference>
<dbReference type="PANTHER" id="PTHR10050">
    <property type="entry name" value="DOLICHYL-PHOSPHATE-MANNOSE--PROTEIN MANNOSYLTRANSFERASE"/>
    <property type="match status" value="1"/>
</dbReference>
<keyword evidence="8" id="KW-0677">Repeat</keyword>
<evidence type="ECO:0000256" key="13">
    <source>
        <dbReference type="ARBA" id="ARBA00045102"/>
    </source>
</evidence>
<dbReference type="SMART" id="SM00472">
    <property type="entry name" value="MIR"/>
    <property type="match status" value="3"/>
</dbReference>
<evidence type="ECO:0000256" key="2">
    <source>
        <dbReference type="ARBA" id="ARBA00004922"/>
    </source>
</evidence>
<dbReference type="PROSITE" id="PS50919">
    <property type="entry name" value="MIR"/>
    <property type="match status" value="3"/>
</dbReference>
<evidence type="ECO:0000256" key="1">
    <source>
        <dbReference type="ARBA" id="ARBA00004477"/>
    </source>
</evidence>
<dbReference type="Pfam" id="PF02366">
    <property type="entry name" value="PMT"/>
    <property type="match status" value="1"/>
</dbReference>
<keyword evidence="5" id="KW-0328">Glycosyltransferase</keyword>
<evidence type="ECO:0000256" key="9">
    <source>
        <dbReference type="ARBA" id="ARBA00022824"/>
    </source>
</evidence>
<dbReference type="InterPro" id="IPR036300">
    <property type="entry name" value="MIR_dom_sf"/>
</dbReference>
<evidence type="ECO:0000259" key="15">
    <source>
        <dbReference type="PROSITE" id="PS50919"/>
    </source>
</evidence>
<feature type="domain" description="MIR" evidence="15">
    <location>
        <begin position="172"/>
        <end position="229"/>
    </location>
</feature>
<dbReference type="Gene3D" id="2.80.10.50">
    <property type="match status" value="1"/>
</dbReference>
<comment type="catalytic activity">
    <reaction evidence="13">
        <text>a di-trans,poly-cis-dolichyl beta-D-mannosyl phosphate + L-seryl-[protein] = 3-O-(alpha-D-mannosyl)-L-seryl-[protein] + a di-trans,poly-cis-dolichyl phosphate + H(+)</text>
        <dbReference type="Rhea" id="RHEA:17377"/>
        <dbReference type="Rhea" id="RHEA-COMP:9863"/>
        <dbReference type="Rhea" id="RHEA-COMP:13546"/>
        <dbReference type="Rhea" id="RHEA-COMP:19498"/>
        <dbReference type="Rhea" id="RHEA-COMP:19501"/>
        <dbReference type="ChEBI" id="CHEBI:15378"/>
        <dbReference type="ChEBI" id="CHEBI:29999"/>
        <dbReference type="ChEBI" id="CHEBI:57683"/>
        <dbReference type="ChEBI" id="CHEBI:58211"/>
        <dbReference type="ChEBI" id="CHEBI:137321"/>
        <dbReference type="EC" id="2.4.1.109"/>
    </reaction>
</comment>
<dbReference type="Pfam" id="PF16192">
    <property type="entry name" value="PMT_4TMC"/>
    <property type="match status" value="1"/>
</dbReference>
<reference evidence="17" key="1">
    <citation type="submission" date="2025-08" db="UniProtKB">
        <authorList>
            <consortium name="RefSeq"/>
        </authorList>
    </citation>
    <scope>IDENTIFICATION</scope>
    <source>
        <tissue evidence="17">Testes</tissue>
    </source>
</reference>
<evidence type="ECO:0000256" key="10">
    <source>
        <dbReference type="ARBA" id="ARBA00022989"/>
    </source>
</evidence>
<dbReference type="InterPro" id="IPR016093">
    <property type="entry name" value="MIR_motif"/>
</dbReference>
<feature type="transmembrane region" description="Helical" evidence="14">
    <location>
        <begin position="373"/>
        <end position="394"/>
    </location>
</feature>
<evidence type="ECO:0000256" key="14">
    <source>
        <dbReference type="SAM" id="Phobius"/>
    </source>
</evidence>
<dbReference type="GeneID" id="102803949"/>
<keyword evidence="16" id="KW-1185">Reference proteome</keyword>
<evidence type="ECO:0000256" key="7">
    <source>
        <dbReference type="ARBA" id="ARBA00022692"/>
    </source>
</evidence>
<feature type="transmembrane region" description="Helical" evidence="14">
    <location>
        <begin position="12"/>
        <end position="32"/>
    </location>
</feature>
<dbReference type="RefSeq" id="XP_006813212.1">
    <property type="nucleotide sequence ID" value="XM_006813149.1"/>
</dbReference>
<feature type="transmembrane region" description="Helical" evidence="14">
    <location>
        <begin position="472"/>
        <end position="491"/>
    </location>
</feature>
<evidence type="ECO:0000256" key="6">
    <source>
        <dbReference type="ARBA" id="ARBA00022679"/>
    </source>
</evidence>
<proteinExistence type="inferred from homology"/>
<feature type="transmembrane region" description="Helical" evidence="14">
    <location>
        <begin position="438"/>
        <end position="460"/>
    </location>
</feature>
<evidence type="ECO:0000256" key="5">
    <source>
        <dbReference type="ARBA" id="ARBA00022676"/>
    </source>
</evidence>
<comment type="subcellular location">
    <subcellularLocation>
        <location evidence="1">Endoplasmic reticulum membrane</location>
        <topology evidence="1">Multi-pass membrane protein</topology>
    </subcellularLocation>
</comment>
<dbReference type="Proteomes" id="UP000694865">
    <property type="component" value="Unplaced"/>
</dbReference>
<accession>A0ABM0LZM1</accession>
<keyword evidence="10 14" id="KW-1133">Transmembrane helix</keyword>
<dbReference type="InterPro" id="IPR032421">
    <property type="entry name" value="PMT_4TMC"/>
</dbReference>
<feature type="transmembrane region" description="Helical" evidence="14">
    <location>
        <begin position="415"/>
        <end position="432"/>
    </location>
</feature>
<comment type="similarity">
    <text evidence="3">Belongs to the glycosyltransferase 39 family.</text>
</comment>
<keyword evidence="9" id="KW-0256">Endoplasmic reticulum</keyword>
<keyword evidence="6" id="KW-0808">Transferase</keyword>
<gene>
    <name evidence="17" type="primary">LOC102803949</name>
</gene>
<dbReference type="SUPFAM" id="SSF82109">
    <property type="entry name" value="MIR domain"/>
    <property type="match status" value="1"/>
</dbReference>
<feature type="transmembrane region" description="Helical" evidence="14">
    <location>
        <begin position="44"/>
        <end position="67"/>
    </location>
</feature>
<evidence type="ECO:0000256" key="3">
    <source>
        <dbReference type="ARBA" id="ARBA00007222"/>
    </source>
</evidence>
<name>A0ABM0LZM1_SACKO</name>
<feature type="domain" description="MIR" evidence="15">
    <location>
        <begin position="235"/>
        <end position="291"/>
    </location>
</feature>
<evidence type="ECO:0000256" key="12">
    <source>
        <dbReference type="ARBA" id="ARBA00045085"/>
    </source>
</evidence>
<dbReference type="PANTHER" id="PTHR10050:SF51">
    <property type="entry name" value="PROTEIN O-MANNOSYL-TRANSFERASE 1"/>
    <property type="match status" value="1"/>
</dbReference>
<evidence type="ECO:0000256" key="4">
    <source>
        <dbReference type="ARBA" id="ARBA00012839"/>
    </source>
</evidence>
<evidence type="ECO:0000256" key="11">
    <source>
        <dbReference type="ARBA" id="ARBA00023136"/>
    </source>
</evidence>
<sequence length="525" mass="60866">MVCAISVKYNAIFTACIIFTIIGMDYWELIGNKNLSVINLLQHLVSYIGLLLLVPSLIYIGVFYVHLSILNQSGPHDDIMTSAFQATLQGGLSSITKGQPLEVSYGSQVTLRNTHGQNCWLHSHMYIYPIKYTDERGSSAQQQVTCYPFKDVNNWWIIKNPGRSSLTVDNPPKAVKHGDVIQLLHGTSGRALNSHDVAAPLSPHYMEVSCYIDYNISHPAQNLWKLEIANRDTEGDSWKSIQSRIRLVHMNTSQALKVTGRQLPDWGFHQFEVATDRILAQEGNIWNVEEHKYTRLPDQTELNFQDNSDVVSKLTFWEKLWEIQWKMLFATNDVTQEHQYSSEPNEWPFMEQGIAYWIDHNTNAQIYFLGNPIIWWMSSVGIIVYIILMVVAFIRRIRQCQDLDEESWERFVTSGVLFLGGWIINYLPFYLLERTLFLHHYLPALLFKIMLFPVAVELFSRYILRSGSQRQLFTWFLVPCCAQIVVTFVKFSPFSYGNRSVSSEEMEDCRWLDSWEFLQHGKLPY</sequence>
<dbReference type="InterPro" id="IPR027005">
    <property type="entry name" value="PMT-like"/>
</dbReference>
<dbReference type="Pfam" id="PF02815">
    <property type="entry name" value="MIR"/>
    <property type="match status" value="1"/>
</dbReference>
<evidence type="ECO:0000313" key="16">
    <source>
        <dbReference type="Proteomes" id="UP000694865"/>
    </source>
</evidence>
<dbReference type="EC" id="2.4.1.109" evidence="4"/>
<organism evidence="16 17">
    <name type="scientific">Saccoglossus kowalevskii</name>
    <name type="common">Acorn worm</name>
    <dbReference type="NCBI Taxonomy" id="10224"/>
    <lineage>
        <taxon>Eukaryota</taxon>
        <taxon>Metazoa</taxon>
        <taxon>Hemichordata</taxon>
        <taxon>Enteropneusta</taxon>
        <taxon>Harrimaniidae</taxon>
        <taxon>Saccoglossus</taxon>
    </lineage>
</organism>
<protein>
    <recommendedName>
        <fullName evidence="4">dolichyl-phosphate-mannose--protein mannosyltransferase</fullName>
        <ecNumber evidence="4">2.4.1.109</ecNumber>
    </recommendedName>
</protein>
<feature type="domain" description="MIR" evidence="15">
    <location>
        <begin position="100"/>
        <end position="161"/>
    </location>
</feature>
<comment type="catalytic activity">
    <reaction evidence="12">
        <text>a di-trans,poly-cis-dolichyl beta-D-mannosyl phosphate + L-threonyl-[protein] = 3-O-(alpha-D-mannosyl)-L-threonyl-[protein] + a di-trans,poly-cis-dolichyl phosphate + H(+)</text>
        <dbReference type="Rhea" id="RHEA:53396"/>
        <dbReference type="Rhea" id="RHEA-COMP:11060"/>
        <dbReference type="Rhea" id="RHEA-COMP:13547"/>
        <dbReference type="Rhea" id="RHEA-COMP:19498"/>
        <dbReference type="Rhea" id="RHEA-COMP:19501"/>
        <dbReference type="ChEBI" id="CHEBI:15378"/>
        <dbReference type="ChEBI" id="CHEBI:30013"/>
        <dbReference type="ChEBI" id="CHEBI:57683"/>
        <dbReference type="ChEBI" id="CHEBI:58211"/>
        <dbReference type="ChEBI" id="CHEBI:137323"/>
        <dbReference type="EC" id="2.4.1.109"/>
    </reaction>
</comment>
<keyword evidence="11 14" id="KW-0472">Membrane</keyword>
<evidence type="ECO:0000313" key="17">
    <source>
        <dbReference type="RefSeq" id="XP_006813212.1"/>
    </source>
</evidence>
<dbReference type="InterPro" id="IPR003342">
    <property type="entry name" value="ArnT-like_N"/>
</dbReference>
<keyword evidence="7 14" id="KW-0812">Transmembrane</keyword>
<evidence type="ECO:0000256" key="8">
    <source>
        <dbReference type="ARBA" id="ARBA00022737"/>
    </source>
</evidence>